<dbReference type="AlphaFoldDB" id="A0AA40AMG8"/>
<keyword evidence="1" id="KW-1133">Transmembrane helix</keyword>
<evidence type="ECO:0000313" key="3">
    <source>
        <dbReference type="Proteomes" id="UP001172101"/>
    </source>
</evidence>
<sequence>MANRVGRKLSAEKPGSKIGEAMRLLDFAIPITSMAASFAFFAALVGLLSAFDGKAIFGYRVVTLNTLVAILSAANKATVIYAVSHSNGRRKWINFSSSRPRRLLGFDRIESASRGPLGSSWRPLWQALLTVLAIANDPFAQQLV</sequence>
<dbReference type="EMBL" id="JAUIRO010000004">
    <property type="protein sequence ID" value="KAK0718570.1"/>
    <property type="molecule type" value="Genomic_DNA"/>
</dbReference>
<protein>
    <submittedName>
        <fullName evidence="2">Uncharacterized protein</fullName>
    </submittedName>
</protein>
<gene>
    <name evidence="2" type="ORF">B0T26DRAFT_803384</name>
</gene>
<evidence type="ECO:0000256" key="1">
    <source>
        <dbReference type="SAM" id="Phobius"/>
    </source>
</evidence>
<comment type="caution">
    <text evidence="2">The sequence shown here is derived from an EMBL/GenBank/DDBJ whole genome shotgun (WGS) entry which is preliminary data.</text>
</comment>
<keyword evidence="1" id="KW-0472">Membrane</keyword>
<keyword evidence="1" id="KW-0812">Transmembrane</keyword>
<accession>A0AA40AMG8</accession>
<dbReference type="Pfam" id="PF11374">
    <property type="entry name" value="DUF3176"/>
    <property type="match status" value="1"/>
</dbReference>
<dbReference type="PANTHER" id="PTHR35394">
    <property type="entry name" value="DUF3176 DOMAIN-CONTAINING PROTEIN"/>
    <property type="match status" value="1"/>
</dbReference>
<reference evidence="2" key="1">
    <citation type="submission" date="2023-06" db="EMBL/GenBank/DDBJ databases">
        <title>Genome-scale phylogeny and comparative genomics of the fungal order Sordariales.</title>
        <authorList>
            <consortium name="Lawrence Berkeley National Laboratory"/>
            <person name="Hensen N."/>
            <person name="Bonometti L."/>
            <person name="Westerberg I."/>
            <person name="Brannstrom I.O."/>
            <person name="Guillou S."/>
            <person name="Cros-Aarteil S."/>
            <person name="Calhoun S."/>
            <person name="Haridas S."/>
            <person name="Kuo A."/>
            <person name="Mondo S."/>
            <person name="Pangilinan J."/>
            <person name="Riley R."/>
            <person name="LaButti K."/>
            <person name="Andreopoulos B."/>
            <person name="Lipzen A."/>
            <person name="Chen C."/>
            <person name="Yanf M."/>
            <person name="Daum C."/>
            <person name="Ng V."/>
            <person name="Clum A."/>
            <person name="Steindorff A."/>
            <person name="Ohm R."/>
            <person name="Martin F."/>
            <person name="Silar P."/>
            <person name="Natvig D."/>
            <person name="Lalanne C."/>
            <person name="Gautier V."/>
            <person name="Ament-velasquez S.L."/>
            <person name="Kruys A."/>
            <person name="Hutchinson M.I."/>
            <person name="Powell A.J."/>
            <person name="Barry K."/>
            <person name="Miller A.N."/>
            <person name="Grigoriev I.V."/>
            <person name="Debuchy R."/>
            <person name="Gladieux P."/>
            <person name="Thoren M.H."/>
            <person name="Johannesson H."/>
        </authorList>
    </citation>
    <scope>NUCLEOTIDE SEQUENCE</scope>
    <source>
        <strain evidence="2">SMH2392-1A</strain>
    </source>
</reference>
<dbReference type="Proteomes" id="UP001172101">
    <property type="component" value="Unassembled WGS sequence"/>
</dbReference>
<feature type="transmembrane region" description="Helical" evidence="1">
    <location>
        <begin position="57"/>
        <end position="83"/>
    </location>
</feature>
<keyword evidence="3" id="KW-1185">Reference proteome</keyword>
<dbReference type="GeneID" id="85330352"/>
<proteinExistence type="predicted"/>
<dbReference type="RefSeq" id="XP_060297363.1">
    <property type="nucleotide sequence ID" value="XM_060447082.1"/>
</dbReference>
<dbReference type="PANTHER" id="PTHR35394:SF5">
    <property type="entry name" value="DUF3176 DOMAIN-CONTAINING PROTEIN"/>
    <property type="match status" value="1"/>
</dbReference>
<dbReference type="InterPro" id="IPR021514">
    <property type="entry name" value="DUF3176"/>
</dbReference>
<organism evidence="2 3">
    <name type="scientific">Lasiosphaeria miniovina</name>
    <dbReference type="NCBI Taxonomy" id="1954250"/>
    <lineage>
        <taxon>Eukaryota</taxon>
        <taxon>Fungi</taxon>
        <taxon>Dikarya</taxon>
        <taxon>Ascomycota</taxon>
        <taxon>Pezizomycotina</taxon>
        <taxon>Sordariomycetes</taxon>
        <taxon>Sordariomycetidae</taxon>
        <taxon>Sordariales</taxon>
        <taxon>Lasiosphaeriaceae</taxon>
        <taxon>Lasiosphaeria</taxon>
    </lineage>
</organism>
<feature type="transmembrane region" description="Helical" evidence="1">
    <location>
        <begin position="27"/>
        <end position="51"/>
    </location>
</feature>
<name>A0AA40AMG8_9PEZI</name>
<evidence type="ECO:0000313" key="2">
    <source>
        <dbReference type="EMBL" id="KAK0718570.1"/>
    </source>
</evidence>